<evidence type="ECO:0008006" key="10">
    <source>
        <dbReference type="Google" id="ProtNLM"/>
    </source>
</evidence>
<evidence type="ECO:0000256" key="7">
    <source>
        <dbReference type="SAM" id="Phobius"/>
    </source>
</evidence>
<feature type="transmembrane region" description="Helical" evidence="7">
    <location>
        <begin position="94"/>
        <end position="120"/>
    </location>
</feature>
<keyword evidence="2" id="KW-1003">Cell membrane</keyword>
<evidence type="ECO:0000256" key="5">
    <source>
        <dbReference type="ARBA" id="ARBA00023136"/>
    </source>
</evidence>
<evidence type="ECO:0000256" key="2">
    <source>
        <dbReference type="ARBA" id="ARBA00022475"/>
    </source>
</evidence>
<evidence type="ECO:0000313" key="8">
    <source>
        <dbReference type="EMBL" id="PXA69990.1"/>
    </source>
</evidence>
<comment type="subcellular location">
    <subcellularLocation>
        <location evidence="1">Cell membrane</location>
        <topology evidence="1">Multi-pass membrane protein</topology>
    </subcellularLocation>
</comment>
<feature type="region of interest" description="Disordered" evidence="6">
    <location>
        <begin position="22"/>
        <end position="52"/>
    </location>
</feature>
<dbReference type="EMBL" id="QHLY01000009">
    <property type="protein sequence ID" value="PXA69990.1"/>
    <property type="molecule type" value="Genomic_DNA"/>
</dbReference>
<feature type="transmembrane region" description="Helical" evidence="7">
    <location>
        <begin position="64"/>
        <end position="88"/>
    </location>
</feature>
<accession>A0A317ZS38</accession>
<name>A0A317ZS38_9MICO</name>
<feature type="transmembrane region" description="Helical" evidence="7">
    <location>
        <begin position="434"/>
        <end position="454"/>
    </location>
</feature>
<dbReference type="Pfam" id="PF01943">
    <property type="entry name" value="Polysacc_synt"/>
    <property type="match status" value="1"/>
</dbReference>
<keyword evidence="4 7" id="KW-1133">Transmembrane helix</keyword>
<organism evidence="8 9">
    <name type="scientific">Cryobacterium arcticum</name>
    <dbReference type="NCBI Taxonomy" id="670052"/>
    <lineage>
        <taxon>Bacteria</taxon>
        <taxon>Bacillati</taxon>
        <taxon>Actinomycetota</taxon>
        <taxon>Actinomycetes</taxon>
        <taxon>Micrococcales</taxon>
        <taxon>Microbacteriaceae</taxon>
        <taxon>Cryobacterium</taxon>
    </lineage>
</organism>
<evidence type="ECO:0000256" key="6">
    <source>
        <dbReference type="SAM" id="MobiDB-lite"/>
    </source>
</evidence>
<dbReference type="InterPro" id="IPR050833">
    <property type="entry name" value="Poly_Biosynth_Transport"/>
</dbReference>
<feature type="compositionally biased region" description="Polar residues" evidence="6">
    <location>
        <begin position="34"/>
        <end position="45"/>
    </location>
</feature>
<evidence type="ECO:0000256" key="4">
    <source>
        <dbReference type="ARBA" id="ARBA00022989"/>
    </source>
</evidence>
<reference evidence="8 9" key="1">
    <citation type="submission" date="2018-05" db="EMBL/GenBank/DDBJ databases">
        <title>Genetic diversity of glacier-inhabiting Cryobacterium bacteria in China and description of Cryobacterium mengkeensis sp. nov. and Arthrobacter glacialis sp. nov.</title>
        <authorList>
            <person name="Liu Q."/>
            <person name="Xin Y.-H."/>
        </authorList>
    </citation>
    <scope>NUCLEOTIDE SEQUENCE [LARGE SCALE GENOMIC DNA]</scope>
    <source>
        <strain evidence="8 9">SK-1</strain>
    </source>
</reference>
<sequence length="460" mass="48345">MVTSLFSGARQRPCWRARARISAGGPEGPLPANGVQSASDRPTPTESKETHVSTTRRYRVGGQFAWVSGGRILAALIQALIMLVLVRAVSPAEFGFFAAVYGVLTVVQTFFDFGLPTLVVRERAKKANPALVTAALHLNNGLSLAMGMMLVVVIGLLGFVVDPQFFLLLPLGVWAAAERNADAWLGVIFADGDARINTTNLVSRRIGNLALFSVLIFSTGIDPVLAFGVSSAVAACASWVFAHLYVRTRLAPAERISPTVLMRMSYPYWINSVATQARNLDATIIGFVAGTAQAGFYAAAARLTSPLRILPTSLASVLLPASATRNSSNMRGLLRLVAYVVGGMAAFYLVLGLAVPFVVPVVLGEAYAGAIPALQITAVGLVFAAAASLLGSLLQGVGLKHYVAGTAVLTTVVCLAGVGIGGFLWGAIGAAAGLAFSYLIQSIVLVTRLTTFILRKEPNR</sequence>
<gene>
    <name evidence="8" type="ORF">CTB96_08305</name>
</gene>
<dbReference type="PANTHER" id="PTHR30250">
    <property type="entry name" value="PST FAMILY PREDICTED COLANIC ACID TRANSPORTER"/>
    <property type="match status" value="1"/>
</dbReference>
<feature type="transmembrane region" description="Helical" evidence="7">
    <location>
        <begin position="141"/>
        <end position="161"/>
    </location>
</feature>
<feature type="transmembrane region" description="Helical" evidence="7">
    <location>
        <begin position="224"/>
        <end position="246"/>
    </location>
</feature>
<feature type="transmembrane region" description="Helical" evidence="7">
    <location>
        <begin position="369"/>
        <end position="390"/>
    </location>
</feature>
<evidence type="ECO:0000256" key="1">
    <source>
        <dbReference type="ARBA" id="ARBA00004651"/>
    </source>
</evidence>
<comment type="caution">
    <text evidence="8">The sequence shown here is derived from an EMBL/GenBank/DDBJ whole genome shotgun (WGS) entry which is preliminary data.</text>
</comment>
<evidence type="ECO:0000256" key="3">
    <source>
        <dbReference type="ARBA" id="ARBA00022692"/>
    </source>
</evidence>
<feature type="transmembrane region" description="Helical" evidence="7">
    <location>
        <begin position="336"/>
        <end position="363"/>
    </location>
</feature>
<protein>
    <recommendedName>
        <fullName evidence="10">Polysaccharide biosynthesis protein C-terminal domain-containing protein</fullName>
    </recommendedName>
</protein>
<keyword evidence="3 7" id="KW-0812">Transmembrane</keyword>
<dbReference type="PANTHER" id="PTHR30250:SF11">
    <property type="entry name" value="O-ANTIGEN TRANSPORTER-RELATED"/>
    <property type="match status" value="1"/>
</dbReference>
<dbReference type="GO" id="GO:0005886">
    <property type="term" value="C:plasma membrane"/>
    <property type="evidence" value="ECO:0007669"/>
    <property type="project" value="UniProtKB-SubCell"/>
</dbReference>
<dbReference type="OrthoDB" id="5112563at2"/>
<feature type="transmembrane region" description="Helical" evidence="7">
    <location>
        <begin position="402"/>
        <end position="428"/>
    </location>
</feature>
<keyword evidence="9" id="KW-1185">Reference proteome</keyword>
<dbReference type="AlphaFoldDB" id="A0A317ZS38"/>
<dbReference type="Proteomes" id="UP000246722">
    <property type="component" value="Unassembled WGS sequence"/>
</dbReference>
<evidence type="ECO:0000313" key="9">
    <source>
        <dbReference type="Proteomes" id="UP000246722"/>
    </source>
</evidence>
<proteinExistence type="predicted"/>
<dbReference type="InterPro" id="IPR002797">
    <property type="entry name" value="Polysacc_synth"/>
</dbReference>
<keyword evidence="5 7" id="KW-0472">Membrane</keyword>